<reference evidence="2 3" key="1">
    <citation type="submission" date="2023-11" db="EMBL/GenBank/DDBJ databases">
        <title>A Novel Polar Bacteriovorax (B. antarcticus) Isolated from the Biocrust in Antarctica.</title>
        <authorList>
            <person name="Mun W."/>
            <person name="Choi S.Y."/>
            <person name="Mitchell R.J."/>
        </authorList>
    </citation>
    <scope>NUCLEOTIDE SEQUENCE [LARGE SCALE GENOMIC DNA]</scope>
    <source>
        <strain evidence="2 3">PP10</strain>
    </source>
</reference>
<keyword evidence="1" id="KW-0812">Transmembrane</keyword>
<sequence length="223" mass="25980">MKFFEKLMYPILVVLIFFYMFYARTNPIYFETVLAREGGPLQWLIICTLLFASAMCFYRASILKPFRGGVFAACSIVSGFVFLVFAMDELSWGQVIFNYQTPEFIAVRNSMGEMNLRHLVVAGFEFTDVVFTLGIKVLATLYFIVLPFFYSRLDKIKNFVNRFAIPLPRYTQTAAYAVAAILMSFIPSTLRHIVFEFVFYWILVLMMYNPLNDEVFSRKTLVR</sequence>
<evidence type="ECO:0000256" key="1">
    <source>
        <dbReference type="SAM" id="Phobius"/>
    </source>
</evidence>
<accession>A0ABU5VQ93</accession>
<feature type="transmembrane region" description="Helical" evidence="1">
    <location>
        <begin position="68"/>
        <end position="87"/>
    </location>
</feature>
<feature type="transmembrane region" description="Helical" evidence="1">
    <location>
        <begin position="129"/>
        <end position="150"/>
    </location>
</feature>
<evidence type="ECO:0000313" key="2">
    <source>
        <dbReference type="EMBL" id="MEA9355213.1"/>
    </source>
</evidence>
<dbReference type="EMBL" id="JAYGJQ010000001">
    <property type="protein sequence ID" value="MEA9355213.1"/>
    <property type="molecule type" value="Genomic_DNA"/>
</dbReference>
<comment type="caution">
    <text evidence="2">The sequence shown here is derived from an EMBL/GenBank/DDBJ whole genome shotgun (WGS) entry which is preliminary data.</text>
</comment>
<keyword evidence="1" id="KW-0472">Membrane</keyword>
<name>A0ABU5VQ93_9BACT</name>
<dbReference type="RefSeq" id="WP_323574701.1">
    <property type="nucleotide sequence ID" value="NZ_JAYGJQ010000001.1"/>
</dbReference>
<keyword evidence="3" id="KW-1185">Reference proteome</keyword>
<dbReference type="Proteomes" id="UP001302274">
    <property type="component" value="Unassembled WGS sequence"/>
</dbReference>
<proteinExistence type="predicted"/>
<feature type="transmembrane region" description="Helical" evidence="1">
    <location>
        <begin position="7"/>
        <end position="23"/>
    </location>
</feature>
<gene>
    <name evidence="2" type="ORF">SHI21_03330</name>
</gene>
<feature type="transmembrane region" description="Helical" evidence="1">
    <location>
        <begin position="193"/>
        <end position="211"/>
    </location>
</feature>
<feature type="transmembrane region" description="Helical" evidence="1">
    <location>
        <begin position="170"/>
        <end position="187"/>
    </location>
</feature>
<evidence type="ECO:0000313" key="3">
    <source>
        <dbReference type="Proteomes" id="UP001302274"/>
    </source>
</evidence>
<feature type="transmembrane region" description="Helical" evidence="1">
    <location>
        <begin position="43"/>
        <end position="61"/>
    </location>
</feature>
<keyword evidence="1" id="KW-1133">Transmembrane helix</keyword>
<organism evidence="2 3">
    <name type="scientific">Bacteriovorax antarcticus</name>
    <dbReference type="NCBI Taxonomy" id="3088717"/>
    <lineage>
        <taxon>Bacteria</taxon>
        <taxon>Pseudomonadati</taxon>
        <taxon>Bdellovibrionota</taxon>
        <taxon>Bacteriovoracia</taxon>
        <taxon>Bacteriovoracales</taxon>
        <taxon>Bacteriovoracaceae</taxon>
        <taxon>Bacteriovorax</taxon>
    </lineage>
</organism>
<protein>
    <submittedName>
        <fullName evidence="2">Uncharacterized protein</fullName>
    </submittedName>
</protein>